<reference evidence="12" key="1">
    <citation type="journal article" date="2012" name="PLoS Genet.">
        <title>The genomes of the fungal plant pathogens Cladosporium fulvum and Dothistroma septosporum reveal adaptation to different hosts and lifestyles but also signatures of common ancestry.</title>
        <authorList>
            <person name="de Wit P.J.G.M."/>
            <person name="van der Burgt A."/>
            <person name="Oekmen B."/>
            <person name="Stergiopoulos I."/>
            <person name="Abd-Elsalam K.A."/>
            <person name="Aerts A.L."/>
            <person name="Bahkali A.H."/>
            <person name="Beenen H.G."/>
            <person name="Chettri P."/>
            <person name="Cox M.P."/>
            <person name="Datema E."/>
            <person name="de Vries R.P."/>
            <person name="Dhillon B."/>
            <person name="Ganley A.R."/>
            <person name="Griffiths S.A."/>
            <person name="Guo Y."/>
            <person name="Hamelin R.C."/>
            <person name="Henrissat B."/>
            <person name="Kabir M.S."/>
            <person name="Jashni M.K."/>
            <person name="Kema G."/>
            <person name="Klaubauf S."/>
            <person name="Lapidus A."/>
            <person name="Levasseur A."/>
            <person name="Lindquist E."/>
            <person name="Mehrabi R."/>
            <person name="Ohm R.A."/>
            <person name="Owen T.J."/>
            <person name="Salamov A."/>
            <person name="Schwelm A."/>
            <person name="Schijlen E."/>
            <person name="Sun H."/>
            <person name="van den Burg H.A."/>
            <person name="van Ham R.C.H.J."/>
            <person name="Zhang S."/>
            <person name="Goodwin S.B."/>
            <person name="Grigoriev I.V."/>
            <person name="Collemare J."/>
            <person name="Bradshaw R.E."/>
        </authorList>
    </citation>
    <scope>NUCLEOTIDE SEQUENCE [LARGE SCALE GENOMIC DNA]</scope>
    <source>
        <strain evidence="12">NZE10 / CBS 128990</strain>
    </source>
</reference>
<evidence type="ECO:0000256" key="9">
    <source>
        <dbReference type="SAM" id="Phobius"/>
    </source>
</evidence>
<organism evidence="11 12">
    <name type="scientific">Dothistroma septosporum (strain NZE10 / CBS 128990)</name>
    <name type="common">Red band needle blight fungus</name>
    <name type="synonym">Mycosphaerella pini</name>
    <dbReference type="NCBI Taxonomy" id="675120"/>
    <lineage>
        <taxon>Eukaryota</taxon>
        <taxon>Fungi</taxon>
        <taxon>Dikarya</taxon>
        <taxon>Ascomycota</taxon>
        <taxon>Pezizomycotina</taxon>
        <taxon>Dothideomycetes</taxon>
        <taxon>Dothideomycetidae</taxon>
        <taxon>Mycosphaerellales</taxon>
        <taxon>Mycosphaerellaceae</taxon>
        <taxon>Dothistroma</taxon>
    </lineage>
</organism>
<dbReference type="eggNOG" id="KOG0255">
    <property type="taxonomic scope" value="Eukaryota"/>
</dbReference>
<dbReference type="Proteomes" id="UP000016933">
    <property type="component" value="Unassembled WGS sequence"/>
</dbReference>
<protein>
    <recommendedName>
        <fullName evidence="10">Major facilitator superfamily (MFS) profile domain-containing protein</fullName>
    </recommendedName>
</protein>
<feature type="transmembrane region" description="Helical" evidence="9">
    <location>
        <begin position="117"/>
        <end position="144"/>
    </location>
</feature>
<evidence type="ECO:0000313" key="11">
    <source>
        <dbReference type="EMBL" id="EME41510.1"/>
    </source>
</evidence>
<evidence type="ECO:0000256" key="3">
    <source>
        <dbReference type="ARBA" id="ARBA00022692"/>
    </source>
</evidence>
<evidence type="ECO:0000256" key="6">
    <source>
        <dbReference type="ARBA" id="ARBA00023180"/>
    </source>
</evidence>
<dbReference type="OrthoDB" id="2441642at2759"/>
<gene>
    <name evidence="11" type="ORF">DOTSEDRAFT_73804</name>
</gene>
<keyword evidence="2" id="KW-0813">Transport</keyword>
<dbReference type="Pfam" id="PF07690">
    <property type="entry name" value="MFS_1"/>
    <property type="match status" value="1"/>
</dbReference>
<dbReference type="EMBL" id="KB446542">
    <property type="protein sequence ID" value="EME41510.1"/>
    <property type="molecule type" value="Genomic_DNA"/>
</dbReference>
<evidence type="ECO:0000256" key="2">
    <source>
        <dbReference type="ARBA" id="ARBA00022448"/>
    </source>
</evidence>
<comment type="subcellular location">
    <subcellularLocation>
        <location evidence="1">Membrane</location>
        <topology evidence="1">Multi-pass membrane protein</topology>
    </subcellularLocation>
</comment>
<evidence type="ECO:0000256" key="4">
    <source>
        <dbReference type="ARBA" id="ARBA00022989"/>
    </source>
</evidence>
<feature type="transmembrane region" description="Helical" evidence="9">
    <location>
        <begin position="205"/>
        <end position="225"/>
    </location>
</feature>
<feature type="domain" description="Major facilitator superfamily (MFS) profile" evidence="10">
    <location>
        <begin position="51"/>
        <end position="495"/>
    </location>
</feature>
<dbReference type="Gene3D" id="1.20.1250.20">
    <property type="entry name" value="MFS general substrate transporter like domains"/>
    <property type="match status" value="1"/>
</dbReference>
<dbReference type="PANTHER" id="PTHR23502">
    <property type="entry name" value="MAJOR FACILITATOR SUPERFAMILY"/>
    <property type="match status" value="1"/>
</dbReference>
<dbReference type="FunFam" id="1.20.1250.20:FF:000172">
    <property type="entry name" value="MFS multidrug resistance transporter"/>
    <property type="match status" value="1"/>
</dbReference>
<dbReference type="PROSITE" id="PS50850">
    <property type="entry name" value="MFS"/>
    <property type="match status" value="1"/>
</dbReference>
<sequence length="528" mass="56683">MVAAASNRPQDVARASEPGLDTTIAGSEQTPPPPPPQPPWTVLSEGQKKLYLIIAAFAAAISPFSTSTYYPSVVALAQDFNVSVSKINLTISTYQIFQGIAPTFIAAFADTFGRRPAYLVCFSIYFCANLGLALQSSYAALLVLRCLQSSGSSGTAAIAQAVTYDLATRGERGKYLAYAIMAATVGPALGPIAGGLLTQYLGWRAVFWFLLILGSVICLLIFIAFPETARPIVGDGSVPPQPWNKSLLQMLSKESLRQPANPDSVKVKPRHFNPFTSLILLKDPENFVLCIAGGFLYAGYSSVTSVFASQLQERFQYNEVQVGLCYLPIAFGSLTAGATSARLIDWSFRKEATKQGLSVEKNRQTDITHFDTEKARLFYAFPMVALATALAVGYGWEMQSRAPLAAILVTVFFLSNALTGALVANTALLTDINRKNAAAVGAATNLTRCLLSAGGVAAITPLINQAGIGWASTIVATMWAAAGAAFWLVYVQGFRWRVKRAAKKSERKGQSKRETEGERSKVVADHVA</sequence>
<dbReference type="GO" id="GO:0005886">
    <property type="term" value="C:plasma membrane"/>
    <property type="evidence" value="ECO:0007669"/>
    <property type="project" value="TreeGrafter"/>
</dbReference>
<keyword evidence="6" id="KW-0325">Glycoprotein</keyword>
<feature type="compositionally biased region" description="Pro residues" evidence="8">
    <location>
        <begin position="30"/>
        <end position="39"/>
    </location>
</feature>
<feature type="region of interest" description="Disordered" evidence="8">
    <location>
        <begin position="503"/>
        <end position="528"/>
    </location>
</feature>
<evidence type="ECO:0000256" key="1">
    <source>
        <dbReference type="ARBA" id="ARBA00004141"/>
    </source>
</evidence>
<accession>N1PIY4</accession>
<feature type="region of interest" description="Disordered" evidence="8">
    <location>
        <begin position="1"/>
        <end position="40"/>
    </location>
</feature>
<name>N1PIY4_DOTSN</name>
<dbReference type="FunFam" id="1.20.1720.10:FF:000009">
    <property type="entry name" value="MFS multidrug transporter"/>
    <property type="match status" value="1"/>
</dbReference>
<dbReference type="GO" id="GO:0140115">
    <property type="term" value="P:export across plasma membrane"/>
    <property type="evidence" value="ECO:0007669"/>
    <property type="project" value="UniProtKB-ARBA"/>
</dbReference>
<evidence type="ECO:0000313" key="12">
    <source>
        <dbReference type="Proteomes" id="UP000016933"/>
    </source>
</evidence>
<keyword evidence="4 9" id="KW-1133">Transmembrane helix</keyword>
<dbReference type="InterPro" id="IPR011701">
    <property type="entry name" value="MFS"/>
</dbReference>
<dbReference type="OMA" id="RIGIGWT"/>
<reference evidence="11 12" key="2">
    <citation type="journal article" date="2012" name="PLoS Pathog.">
        <title>Diverse lifestyles and strategies of plant pathogenesis encoded in the genomes of eighteen Dothideomycetes fungi.</title>
        <authorList>
            <person name="Ohm R.A."/>
            <person name="Feau N."/>
            <person name="Henrissat B."/>
            <person name="Schoch C.L."/>
            <person name="Horwitz B.A."/>
            <person name="Barry K.W."/>
            <person name="Condon B.J."/>
            <person name="Copeland A.C."/>
            <person name="Dhillon B."/>
            <person name="Glaser F."/>
            <person name="Hesse C.N."/>
            <person name="Kosti I."/>
            <person name="LaButti K."/>
            <person name="Lindquist E.A."/>
            <person name="Lucas S."/>
            <person name="Salamov A.A."/>
            <person name="Bradshaw R.E."/>
            <person name="Ciuffetti L."/>
            <person name="Hamelin R.C."/>
            <person name="Kema G.H.J."/>
            <person name="Lawrence C."/>
            <person name="Scott J.A."/>
            <person name="Spatafora J.W."/>
            <person name="Turgeon B.G."/>
            <person name="de Wit P.J.G.M."/>
            <person name="Zhong S."/>
            <person name="Goodwin S.B."/>
            <person name="Grigoriev I.V."/>
        </authorList>
    </citation>
    <scope>NUCLEOTIDE SEQUENCE [LARGE SCALE GENOMIC DNA]</scope>
    <source>
        <strain evidence="12">NZE10 / CBS 128990</strain>
    </source>
</reference>
<feature type="transmembrane region" description="Helical" evidence="9">
    <location>
        <begin position="469"/>
        <end position="490"/>
    </location>
</feature>
<feature type="transmembrane region" description="Helical" evidence="9">
    <location>
        <begin position="377"/>
        <end position="396"/>
    </location>
</feature>
<evidence type="ECO:0000256" key="5">
    <source>
        <dbReference type="ARBA" id="ARBA00023136"/>
    </source>
</evidence>
<evidence type="ECO:0000256" key="7">
    <source>
        <dbReference type="ARBA" id="ARBA00056296"/>
    </source>
</evidence>
<dbReference type="InterPro" id="IPR036259">
    <property type="entry name" value="MFS_trans_sf"/>
</dbReference>
<dbReference type="AlphaFoldDB" id="N1PIY4"/>
<keyword evidence="12" id="KW-1185">Reference proteome</keyword>
<evidence type="ECO:0000256" key="8">
    <source>
        <dbReference type="SAM" id="MobiDB-lite"/>
    </source>
</evidence>
<feature type="transmembrane region" description="Helical" evidence="9">
    <location>
        <begin position="175"/>
        <end position="193"/>
    </location>
</feature>
<dbReference type="HOGENOM" id="CLU_008455_8_4_1"/>
<feature type="transmembrane region" description="Helical" evidence="9">
    <location>
        <begin position="445"/>
        <end position="463"/>
    </location>
</feature>
<dbReference type="SUPFAM" id="SSF103473">
    <property type="entry name" value="MFS general substrate transporter"/>
    <property type="match status" value="1"/>
</dbReference>
<keyword evidence="5 9" id="KW-0472">Membrane</keyword>
<feature type="transmembrane region" description="Helical" evidence="9">
    <location>
        <begin position="287"/>
        <end position="308"/>
    </location>
</feature>
<comment type="function">
    <text evidence="7">MFS-type transporter; part of the gene cluster that mediates the biosynthesis of squalestatin S1 (SQS1, also known as zaragozic acid A), a heavily oxidized fungal polyketide that offers potent cholesterol lowering activity by targeting squalene synthase (SS).</text>
</comment>
<proteinExistence type="predicted"/>
<dbReference type="STRING" id="675120.N1PIY4"/>
<keyword evidence="3 9" id="KW-0812">Transmembrane</keyword>
<feature type="transmembrane region" description="Helical" evidence="9">
    <location>
        <begin position="50"/>
        <end position="70"/>
    </location>
</feature>
<dbReference type="PANTHER" id="PTHR23502:SF51">
    <property type="entry name" value="QUINIDINE RESISTANCE PROTEIN 1-RELATED"/>
    <property type="match status" value="1"/>
</dbReference>
<evidence type="ECO:0000259" key="10">
    <source>
        <dbReference type="PROSITE" id="PS50850"/>
    </source>
</evidence>
<dbReference type="GO" id="GO:0015137">
    <property type="term" value="F:citrate transmembrane transporter activity"/>
    <property type="evidence" value="ECO:0007669"/>
    <property type="project" value="UniProtKB-ARBA"/>
</dbReference>
<dbReference type="InterPro" id="IPR020846">
    <property type="entry name" value="MFS_dom"/>
</dbReference>
<feature type="transmembrane region" description="Helical" evidence="9">
    <location>
        <begin position="402"/>
        <end position="424"/>
    </location>
</feature>